<keyword evidence="1 2" id="KW-0560">Oxidoreductase</keyword>
<organism evidence="5 6">
    <name type="scientific">Nitrososphaera gargensis (strain Ga9.2)</name>
    <dbReference type="NCBI Taxonomy" id="1237085"/>
    <lineage>
        <taxon>Archaea</taxon>
        <taxon>Nitrososphaerota</taxon>
        <taxon>Nitrososphaeria</taxon>
        <taxon>Nitrososphaerales</taxon>
        <taxon>Nitrososphaeraceae</taxon>
        <taxon>Nitrososphaera</taxon>
    </lineage>
</organism>
<dbReference type="SUPFAM" id="SSF52283">
    <property type="entry name" value="Formate/glycerate dehydrogenase catalytic domain-like"/>
    <property type="match status" value="1"/>
</dbReference>
<dbReference type="KEGG" id="nga:Ngar_c21030"/>
<comment type="similarity">
    <text evidence="2">Belongs to the D-isomer specific 2-hydroxyacid dehydrogenase family.</text>
</comment>
<dbReference type="GO" id="GO:0047964">
    <property type="term" value="F:glyoxylate reductase (NADH) activity"/>
    <property type="evidence" value="ECO:0007669"/>
    <property type="project" value="UniProtKB-EC"/>
</dbReference>
<dbReference type="SUPFAM" id="SSF51735">
    <property type="entry name" value="NAD(P)-binding Rossmann-fold domains"/>
    <property type="match status" value="1"/>
</dbReference>
<dbReference type="GeneID" id="13795966"/>
<dbReference type="FunFam" id="3.40.50.720:FF:000462">
    <property type="entry name" value="Glyoxylate reductase (NADP+)"/>
    <property type="match status" value="1"/>
</dbReference>
<dbReference type="HOGENOM" id="CLU_019796_1_2_2"/>
<dbReference type="AlphaFoldDB" id="K0INA5"/>
<dbReference type="InterPro" id="IPR006139">
    <property type="entry name" value="D-isomer_2_OHA_DH_cat_dom"/>
</dbReference>
<evidence type="ECO:0000313" key="5">
    <source>
        <dbReference type="EMBL" id="AFU59034.1"/>
    </source>
</evidence>
<dbReference type="InterPro" id="IPR029752">
    <property type="entry name" value="D-isomer_DH_CS1"/>
</dbReference>
<dbReference type="RefSeq" id="WP_015019569.1">
    <property type="nucleotide sequence ID" value="NC_018719.1"/>
</dbReference>
<dbReference type="Pfam" id="PF02826">
    <property type="entry name" value="2-Hacid_dh_C"/>
    <property type="match status" value="1"/>
</dbReference>
<evidence type="ECO:0000259" key="4">
    <source>
        <dbReference type="Pfam" id="PF02826"/>
    </source>
</evidence>
<evidence type="ECO:0000313" key="6">
    <source>
        <dbReference type="Proteomes" id="UP000008037"/>
    </source>
</evidence>
<dbReference type="InterPro" id="IPR036291">
    <property type="entry name" value="NAD(P)-bd_dom_sf"/>
</dbReference>
<dbReference type="PATRIC" id="fig|1237085.11.peg.2083"/>
<dbReference type="PROSITE" id="PS00065">
    <property type="entry name" value="D_2_HYDROXYACID_DH_1"/>
    <property type="match status" value="1"/>
</dbReference>
<keyword evidence="6" id="KW-1185">Reference proteome</keyword>
<dbReference type="OrthoDB" id="7437at2157"/>
<dbReference type="InterPro" id="IPR006140">
    <property type="entry name" value="D-isomer_DH_NAD-bd"/>
</dbReference>
<evidence type="ECO:0000259" key="3">
    <source>
        <dbReference type="Pfam" id="PF00389"/>
    </source>
</evidence>
<dbReference type="GO" id="GO:0051287">
    <property type="term" value="F:NAD binding"/>
    <property type="evidence" value="ECO:0007669"/>
    <property type="project" value="InterPro"/>
</dbReference>
<dbReference type="GO" id="GO:0030267">
    <property type="term" value="F:glyoxylate reductase (NADPH) activity"/>
    <property type="evidence" value="ECO:0007669"/>
    <property type="project" value="TreeGrafter"/>
</dbReference>
<dbReference type="InterPro" id="IPR050223">
    <property type="entry name" value="D-isomer_2-hydroxyacid_DH"/>
</dbReference>
<dbReference type="EC" id="1.1.1.26" evidence="5"/>
<dbReference type="PANTHER" id="PTHR10996">
    <property type="entry name" value="2-HYDROXYACID DEHYDROGENASE-RELATED"/>
    <property type="match status" value="1"/>
</dbReference>
<dbReference type="STRING" id="1237085.Ngar_c21030"/>
<dbReference type="PANTHER" id="PTHR10996:SF283">
    <property type="entry name" value="GLYOXYLATE_HYDROXYPYRUVATE REDUCTASE B"/>
    <property type="match status" value="1"/>
</dbReference>
<dbReference type="CDD" id="cd05301">
    <property type="entry name" value="GDH"/>
    <property type="match status" value="1"/>
</dbReference>
<dbReference type="Gene3D" id="3.40.50.720">
    <property type="entry name" value="NAD(P)-binding Rossmann-like Domain"/>
    <property type="match status" value="2"/>
</dbReference>
<sequence length="332" mass="36354">MSNKVYVTRKILDPALPMLSKECQVTLNKKPNPPSRAEVLKNVAGKDGILCMLSDRIDSQVMDAAGPSLKVVSSYSTGFEHIDIREATARGIYVTYTANILAEATADLTFALILACARNIVKADRYVRENKWKVGWSPDLMLGYNVHGATLGIIGLGRIGAAVARRAKGFNMKILYHNRSRNQQLGSELGARYVDLDDLLAQSDFVSIHTSLNSTSRHLIDSSKLSLMKKTAFLVNTARGQVVKEADLVRALKGSRIAGAALDVFENEPLSRTSPLLKMKNVVLLPHIGSATYQTRSKMAEVAARNLLDVLAGKEPDPRFLVNPEVKSVRPL</sequence>
<proteinExistence type="inferred from homology"/>
<dbReference type="Proteomes" id="UP000008037">
    <property type="component" value="Chromosome"/>
</dbReference>
<evidence type="ECO:0000256" key="1">
    <source>
        <dbReference type="ARBA" id="ARBA00023002"/>
    </source>
</evidence>
<dbReference type="EMBL" id="CP002408">
    <property type="protein sequence ID" value="AFU59034.1"/>
    <property type="molecule type" value="Genomic_DNA"/>
</dbReference>
<dbReference type="InParanoid" id="K0INA5"/>
<reference evidence="5 6" key="1">
    <citation type="journal article" date="2012" name="Environ. Microbiol.">
        <title>The genome of the ammonia-oxidizing Candidatus Nitrososphaera gargensis: insights into metabolic versatility and environmental adaptations.</title>
        <authorList>
            <person name="Spang A."/>
            <person name="Poehlein A."/>
            <person name="Offre P."/>
            <person name="Zumbragel S."/>
            <person name="Haider S."/>
            <person name="Rychlik N."/>
            <person name="Nowka B."/>
            <person name="Schmeisser C."/>
            <person name="Lebedeva E.V."/>
            <person name="Rattei T."/>
            <person name="Bohm C."/>
            <person name="Schmid M."/>
            <person name="Galushko A."/>
            <person name="Hatzenpichler R."/>
            <person name="Weinmaier T."/>
            <person name="Daniel R."/>
            <person name="Schleper C."/>
            <person name="Spieck E."/>
            <person name="Streit W."/>
            <person name="Wagner M."/>
        </authorList>
    </citation>
    <scope>NUCLEOTIDE SEQUENCE [LARGE SCALE GENOMIC DNA]</scope>
    <source>
        <strain evidence="6">Ga9.2</strain>
    </source>
</reference>
<dbReference type="GO" id="GO:0016618">
    <property type="term" value="F:hydroxypyruvate reductase [NAD(P)H] activity"/>
    <property type="evidence" value="ECO:0007669"/>
    <property type="project" value="TreeGrafter"/>
</dbReference>
<dbReference type="Pfam" id="PF00389">
    <property type="entry name" value="2-Hacid_dh"/>
    <property type="match status" value="1"/>
</dbReference>
<evidence type="ECO:0000256" key="2">
    <source>
        <dbReference type="RuleBase" id="RU003719"/>
    </source>
</evidence>
<protein>
    <submittedName>
        <fullName evidence="5">Glyoxylate reductase</fullName>
        <ecNumber evidence="5">1.1.1.26</ecNumber>
    </submittedName>
</protein>
<feature type="domain" description="D-isomer specific 2-hydroxyacid dehydrogenase NAD-binding" evidence="4">
    <location>
        <begin position="110"/>
        <end position="289"/>
    </location>
</feature>
<dbReference type="GO" id="GO:0005829">
    <property type="term" value="C:cytosol"/>
    <property type="evidence" value="ECO:0007669"/>
    <property type="project" value="TreeGrafter"/>
</dbReference>
<gene>
    <name evidence="5" type="primary">gyaR</name>
    <name evidence="5" type="ordered locus">Ngar_c21030</name>
</gene>
<name>K0INA5_NITGG</name>
<accession>K0INA5</accession>
<feature type="domain" description="D-isomer specific 2-hydroxyacid dehydrogenase catalytic" evidence="3">
    <location>
        <begin position="5"/>
        <end position="316"/>
    </location>
</feature>